<reference evidence="1 2" key="1">
    <citation type="journal article" date="2019" name="Nat. Ecol. Evol.">
        <title>Megaphylogeny resolves global patterns of mushroom evolution.</title>
        <authorList>
            <person name="Varga T."/>
            <person name="Krizsan K."/>
            <person name="Foldi C."/>
            <person name="Dima B."/>
            <person name="Sanchez-Garcia M."/>
            <person name="Sanchez-Ramirez S."/>
            <person name="Szollosi G.J."/>
            <person name="Szarkandi J.G."/>
            <person name="Papp V."/>
            <person name="Albert L."/>
            <person name="Andreopoulos W."/>
            <person name="Angelini C."/>
            <person name="Antonin V."/>
            <person name="Barry K.W."/>
            <person name="Bougher N.L."/>
            <person name="Buchanan P."/>
            <person name="Buyck B."/>
            <person name="Bense V."/>
            <person name="Catcheside P."/>
            <person name="Chovatia M."/>
            <person name="Cooper J."/>
            <person name="Damon W."/>
            <person name="Desjardin D."/>
            <person name="Finy P."/>
            <person name="Geml J."/>
            <person name="Haridas S."/>
            <person name="Hughes K."/>
            <person name="Justo A."/>
            <person name="Karasinski D."/>
            <person name="Kautmanova I."/>
            <person name="Kiss B."/>
            <person name="Kocsube S."/>
            <person name="Kotiranta H."/>
            <person name="LaButti K.M."/>
            <person name="Lechner B.E."/>
            <person name="Liimatainen K."/>
            <person name="Lipzen A."/>
            <person name="Lukacs Z."/>
            <person name="Mihaltcheva S."/>
            <person name="Morgado L.N."/>
            <person name="Niskanen T."/>
            <person name="Noordeloos M.E."/>
            <person name="Ohm R.A."/>
            <person name="Ortiz-Santana B."/>
            <person name="Ovrebo C."/>
            <person name="Racz N."/>
            <person name="Riley R."/>
            <person name="Savchenko A."/>
            <person name="Shiryaev A."/>
            <person name="Soop K."/>
            <person name="Spirin V."/>
            <person name="Szebenyi C."/>
            <person name="Tomsovsky M."/>
            <person name="Tulloss R.E."/>
            <person name="Uehling J."/>
            <person name="Grigoriev I.V."/>
            <person name="Vagvolgyi C."/>
            <person name="Papp T."/>
            <person name="Martin F.M."/>
            <person name="Miettinen O."/>
            <person name="Hibbett D.S."/>
            <person name="Nagy L.G."/>
        </authorList>
    </citation>
    <scope>NUCLEOTIDE SEQUENCE [LARGE SCALE GENOMIC DNA]</scope>
    <source>
        <strain evidence="1 2">NL-1719</strain>
    </source>
</reference>
<gene>
    <name evidence="1" type="ORF">BDN72DRAFT_844930</name>
</gene>
<evidence type="ECO:0000313" key="1">
    <source>
        <dbReference type="EMBL" id="TFK65949.1"/>
    </source>
</evidence>
<evidence type="ECO:0000313" key="2">
    <source>
        <dbReference type="Proteomes" id="UP000308600"/>
    </source>
</evidence>
<protein>
    <submittedName>
        <fullName evidence="1">Uncharacterized protein</fullName>
    </submittedName>
</protein>
<organism evidence="1 2">
    <name type="scientific">Pluteus cervinus</name>
    <dbReference type="NCBI Taxonomy" id="181527"/>
    <lineage>
        <taxon>Eukaryota</taxon>
        <taxon>Fungi</taxon>
        <taxon>Dikarya</taxon>
        <taxon>Basidiomycota</taxon>
        <taxon>Agaricomycotina</taxon>
        <taxon>Agaricomycetes</taxon>
        <taxon>Agaricomycetidae</taxon>
        <taxon>Agaricales</taxon>
        <taxon>Pluteineae</taxon>
        <taxon>Pluteaceae</taxon>
        <taxon>Pluteus</taxon>
    </lineage>
</organism>
<name>A0ACD3AJY4_9AGAR</name>
<keyword evidence="2" id="KW-1185">Reference proteome</keyword>
<accession>A0ACD3AJY4</accession>
<sequence>MSMSTSLPSSALDDAPEPDARLGMSPLSLPSTAVLPGAFDTTTDPLLFTMMVEPINDVHIRRIY</sequence>
<dbReference type="Proteomes" id="UP000308600">
    <property type="component" value="Unassembled WGS sequence"/>
</dbReference>
<proteinExistence type="predicted"/>
<dbReference type="EMBL" id="ML208420">
    <property type="protein sequence ID" value="TFK65949.1"/>
    <property type="molecule type" value="Genomic_DNA"/>
</dbReference>